<evidence type="ECO:0000313" key="4">
    <source>
        <dbReference type="Proteomes" id="UP000663874"/>
    </source>
</evidence>
<dbReference type="InterPro" id="IPR005162">
    <property type="entry name" value="Retrotrans_gag_dom"/>
</dbReference>
<protein>
    <recommendedName>
        <fullName evidence="2">Retrotransposon gag domain-containing protein</fullName>
    </recommendedName>
</protein>
<evidence type="ECO:0000313" key="3">
    <source>
        <dbReference type="EMBL" id="CAF3740464.1"/>
    </source>
</evidence>
<proteinExistence type="predicted"/>
<gene>
    <name evidence="3" type="ORF">FNK824_LOCUS11646</name>
</gene>
<feature type="compositionally biased region" description="Polar residues" evidence="1">
    <location>
        <begin position="1"/>
        <end position="34"/>
    </location>
</feature>
<dbReference type="AlphaFoldDB" id="A0A818XPU9"/>
<dbReference type="Proteomes" id="UP000663874">
    <property type="component" value="Unassembled WGS sequence"/>
</dbReference>
<evidence type="ECO:0000256" key="1">
    <source>
        <dbReference type="SAM" id="MobiDB-lite"/>
    </source>
</evidence>
<sequence length="284" mass="33721">MDHESYNSLNENYSLEETEKQFQSNTNPTTTSQRNNNHDDNDLLLIEKNENSFDSFIPQNFYTILCFTAIPLLVEDHTKKIPDTNKLDIISYLLRGEVLQWYKNNKNKNVLTSWKVFVHELTKVFISSYYDLLAFKKLESYTQGENQSFYNFYNKVLQLCNEADSTMSGSIKFKNILNKTKLTIQFEVRRKKSTTAKKILEYVKDIEELYQLSNISIHNKNNNIVTIPTVTKSKVNNYNNFSFIASQSQHWGPFDYNYYINNNKNNFHRHHFDQEIQQFHQLNH</sequence>
<comment type="caution">
    <text evidence="3">The sequence shown here is derived from an EMBL/GenBank/DDBJ whole genome shotgun (WGS) entry which is preliminary data.</text>
</comment>
<dbReference type="EMBL" id="CAJOBE010001399">
    <property type="protein sequence ID" value="CAF3740464.1"/>
    <property type="molecule type" value="Genomic_DNA"/>
</dbReference>
<reference evidence="3" key="1">
    <citation type="submission" date="2021-02" db="EMBL/GenBank/DDBJ databases">
        <authorList>
            <person name="Nowell W R."/>
        </authorList>
    </citation>
    <scope>NUCLEOTIDE SEQUENCE</scope>
</reference>
<dbReference type="Pfam" id="PF03732">
    <property type="entry name" value="Retrotrans_gag"/>
    <property type="match status" value="1"/>
</dbReference>
<feature type="region of interest" description="Disordered" evidence="1">
    <location>
        <begin position="1"/>
        <end position="39"/>
    </location>
</feature>
<feature type="domain" description="Retrotransposon gag" evidence="2">
    <location>
        <begin position="89"/>
        <end position="166"/>
    </location>
</feature>
<organism evidence="3 4">
    <name type="scientific">Rotaria sordida</name>
    <dbReference type="NCBI Taxonomy" id="392033"/>
    <lineage>
        <taxon>Eukaryota</taxon>
        <taxon>Metazoa</taxon>
        <taxon>Spiralia</taxon>
        <taxon>Gnathifera</taxon>
        <taxon>Rotifera</taxon>
        <taxon>Eurotatoria</taxon>
        <taxon>Bdelloidea</taxon>
        <taxon>Philodinida</taxon>
        <taxon>Philodinidae</taxon>
        <taxon>Rotaria</taxon>
    </lineage>
</organism>
<accession>A0A818XPU9</accession>
<name>A0A818XPU9_9BILA</name>
<evidence type="ECO:0000259" key="2">
    <source>
        <dbReference type="Pfam" id="PF03732"/>
    </source>
</evidence>